<dbReference type="GO" id="GO:0008270">
    <property type="term" value="F:zinc ion binding"/>
    <property type="evidence" value="ECO:0007669"/>
    <property type="project" value="UniProtKB-KW"/>
</dbReference>
<evidence type="ECO:0000256" key="7">
    <source>
        <dbReference type="ARBA" id="ARBA00022723"/>
    </source>
</evidence>
<evidence type="ECO:0000313" key="17">
    <source>
        <dbReference type="EMBL" id="KAG1359649.1"/>
    </source>
</evidence>
<gene>
    <name evidence="17" type="ORF">COCNU_08G010950</name>
</gene>
<evidence type="ECO:0000256" key="5">
    <source>
        <dbReference type="ARBA" id="ARBA00022679"/>
    </source>
</evidence>
<evidence type="ECO:0000313" key="18">
    <source>
        <dbReference type="Proteomes" id="UP000797356"/>
    </source>
</evidence>
<dbReference type="InterPro" id="IPR013083">
    <property type="entry name" value="Znf_RING/FYVE/PHD"/>
</dbReference>
<dbReference type="Pfam" id="PF13639">
    <property type="entry name" value="zf-RING_2"/>
    <property type="match status" value="1"/>
</dbReference>
<feature type="compositionally biased region" description="Pro residues" evidence="14">
    <location>
        <begin position="26"/>
        <end position="35"/>
    </location>
</feature>
<keyword evidence="18" id="KW-1185">Reference proteome</keyword>
<sequence>MFKLTLLIFPIDASPFPSSMDHEQPPQKPQPPPSPSSSSFPVLAVSICGILTTTILLLTYYVFVIKCCFNSRRSNVNSRLSRSWMLSDNSLMVFPTTIQSRGLEESAIRAIPTFRYRRGGDGDGDEQGKSSFQECAVCLNEFQDEEKVRLLPNCLHVFHVDCIDTWLQTNANCPLCRSDITPTSPIPNDHLMDFASHQNLQHSGDIVIEINDDGSDEVRPVSSSTNTDPSTMKAEQGVGHEKGRKHHHVSSMGDECIDVRGKDERFSIRPIRRSFSMDSSSDRQLYMAVRKILEKNPHFQDASTEESSSSSSSNSGRIRRSFFSFGQSRISRSAVLPIQNEV</sequence>
<evidence type="ECO:0000256" key="13">
    <source>
        <dbReference type="PROSITE-ProRule" id="PRU00175"/>
    </source>
</evidence>
<comment type="subcellular location">
    <subcellularLocation>
        <location evidence="2">Membrane</location>
        <topology evidence="2">Single-pass membrane protein</topology>
    </subcellularLocation>
</comment>
<comment type="caution">
    <text evidence="17">The sequence shown here is derived from an EMBL/GenBank/DDBJ whole genome shotgun (WGS) entry which is preliminary data.</text>
</comment>
<keyword evidence="9" id="KW-0833">Ubl conjugation pathway</keyword>
<keyword evidence="11 15" id="KW-1133">Transmembrane helix</keyword>
<dbReference type="GO" id="GO:0016020">
    <property type="term" value="C:membrane"/>
    <property type="evidence" value="ECO:0007669"/>
    <property type="project" value="UniProtKB-SubCell"/>
</dbReference>
<dbReference type="CDD" id="cd16461">
    <property type="entry name" value="RING-H2_EL5-like"/>
    <property type="match status" value="1"/>
</dbReference>
<feature type="domain" description="RING-type" evidence="16">
    <location>
        <begin position="135"/>
        <end position="177"/>
    </location>
</feature>
<keyword evidence="5" id="KW-0808">Transferase</keyword>
<evidence type="ECO:0000256" key="2">
    <source>
        <dbReference type="ARBA" id="ARBA00004167"/>
    </source>
</evidence>
<dbReference type="PANTHER" id="PTHR46913">
    <property type="entry name" value="RING-H2 FINGER PROTEIN ATL16"/>
    <property type="match status" value="1"/>
</dbReference>
<keyword evidence="10" id="KW-0862">Zinc</keyword>
<comment type="pathway">
    <text evidence="3">Protein modification; protein ubiquitination.</text>
</comment>
<dbReference type="EMBL" id="CM017879">
    <property type="protein sequence ID" value="KAG1359649.1"/>
    <property type="molecule type" value="Genomic_DNA"/>
</dbReference>
<evidence type="ECO:0000256" key="11">
    <source>
        <dbReference type="ARBA" id="ARBA00022989"/>
    </source>
</evidence>
<accession>A0A8K0IIB5</accession>
<evidence type="ECO:0000256" key="10">
    <source>
        <dbReference type="ARBA" id="ARBA00022833"/>
    </source>
</evidence>
<dbReference type="SUPFAM" id="SSF57850">
    <property type="entry name" value="RING/U-box"/>
    <property type="match status" value="1"/>
</dbReference>
<protein>
    <recommendedName>
        <fullName evidence="4">RING-type E3 ubiquitin transferase</fullName>
        <ecNumber evidence="4">2.3.2.27</ecNumber>
    </recommendedName>
</protein>
<reference evidence="17" key="1">
    <citation type="journal article" date="2017" name="Gigascience">
        <title>The genome draft of coconut (Cocos nucifera).</title>
        <authorList>
            <person name="Xiao Y."/>
            <person name="Xu P."/>
            <person name="Fan H."/>
            <person name="Baudouin L."/>
            <person name="Xia W."/>
            <person name="Bocs S."/>
            <person name="Xu J."/>
            <person name="Li Q."/>
            <person name="Guo A."/>
            <person name="Zhou L."/>
            <person name="Li J."/>
            <person name="Wu Y."/>
            <person name="Ma Z."/>
            <person name="Armero A."/>
            <person name="Issali A.E."/>
            <person name="Liu N."/>
            <person name="Peng M."/>
            <person name="Yang Y."/>
        </authorList>
    </citation>
    <scope>NUCLEOTIDE SEQUENCE</scope>
    <source>
        <tissue evidence="17">Spear leaf of Hainan Tall coconut</tissue>
    </source>
</reference>
<reference evidence="17" key="2">
    <citation type="submission" date="2019-07" db="EMBL/GenBank/DDBJ databases">
        <authorList>
            <person name="Yang Y."/>
            <person name="Bocs S."/>
            <person name="Baudouin L."/>
        </authorList>
    </citation>
    <scope>NUCLEOTIDE SEQUENCE</scope>
    <source>
        <tissue evidence="17">Spear leaf of Hainan Tall coconut</tissue>
    </source>
</reference>
<dbReference type="PANTHER" id="PTHR46913:SF1">
    <property type="entry name" value="RING-H2 FINGER PROTEIN ATL16"/>
    <property type="match status" value="1"/>
</dbReference>
<evidence type="ECO:0000259" key="16">
    <source>
        <dbReference type="PROSITE" id="PS50089"/>
    </source>
</evidence>
<dbReference type="OrthoDB" id="8062037at2759"/>
<keyword evidence="12 15" id="KW-0472">Membrane</keyword>
<dbReference type="EC" id="2.3.2.27" evidence="4"/>
<feature type="compositionally biased region" description="Low complexity" evidence="14">
    <location>
        <begin position="307"/>
        <end position="318"/>
    </location>
</feature>
<dbReference type="Proteomes" id="UP000797356">
    <property type="component" value="Chromosome 8"/>
</dbReference>
<dbReference type="Gene3D" id="3.30.40.10">
    <property type="entry name" value="Zinc/RING finger domain, C3HC4 (zinc finger)"/>
    <property type="match status" value="1"/>
</dbReference>
<keyword evidence="7" id="KW-0479">Metal-binding</keyword>
<comment type="catalytic activity">
    <reaction evidence="1">
        <text>S-ubiquitinyl-[E2 ubiquitin-conjugating enzyme]-L-cysteine + [acceptor protein]-L-lysine = [E2 ubiquitin-conjugating enzyme]-L-cysteine + N(6)-ubiquitinyl-[acceptor protein]-L-lysine.</text>
        <dbReference type="EC" id="2.3.2.27"/>
    </reaction>
</comment>
<dbReference type="FunFam" id="3.30.40.10:FF:000456">
    <property type="entry name" value="RING-H2 finger protein ATL16"/>
    <property type="match status" value="1"/>
</dbReference>
<dbReference type="InterPro" id="IPR044600">
    <property type="entry name" value="ATL1/ATL16-like"/>
</dbReference>
<evidence type="ECO:0000256" key="3">
    <source>
        <dbReference type="ARBA" id="ARBA00004906"/>
    </source>
</evidence>
<dbReference type="PROSITE" id="PS50089">
    <property type="entry name" value="ZF_RING_2"/>
    <property type="match status" value="1"/>
</dbReference>
<feature type="compositionally biased region" description="Polar residues" evidence="14">
    <location>
        <begin position="221"/>
        <end position="230"/>
    </location>
</feature>
<dbReference type="SMART" id="SM00184">
    <property type="entry name" value="RING"/>
    <property type="match status" value="1"/>
</dbReference>
<dbReference type="GO" id="GO:0061630">
    <property type="term" value="F:ubiquitin protein ligase activity"/>
    <property type="evidence" value="ECO:0007669"/>
    <property type="project" value="UniProtKB-EC"/>
</dbReference>
<dbReference type="InterPro" id="IPR001841">
    <property type="entry name" value="Znf_RING"/>
</dbReference>
<name>A0A8K0IIB5_COCNU</name>
<keyword evidence="6 15" id="KW-0812">Transmembrane</keyword>
<evidence type="ECO:0000256" key="15">
    <source>
        <dbReference type="SAM" id="Phobius"/>
    </source>
</evidence>
<feature type="region of interest" description="Disordered" evidence="14">
    <location>
        <begin position="214"/>
        <end position="254"/>
    </location>
</feature>
<evidence type="ECO:0000256" key="14">
    <source>
        <dbReference type="SAM" id="MobiDB-lite"/>
    </source>
</evidence>
<feature type="region of interest" description="Disordered" evidence="14">
    <location>
        <begin position="297"/>
        <end position="318"/>
    </location>
</feature>
<proteinExistence type="predicted"/>
<evidence type="ECO:0000256" key="9">
    <source>
        <dbReference type="ARBA" id="ARBA00022786"/>
    </source>
</evidence>
<organism evidence="17 18">
    <name type="scientific">Cocos nucifera</name>
    <name type="common">Coconut palm</name>
    <dbReference type="NCBI Taxonomy" id="13894"/>
    <lineage>
        <taxon>Eukaryota</taxon>
        <taxon>Viridiplantae</taxon>
        <taxon>Streptophyta</taxon>
        <taxon>Embryophyta</taxon>
        <taxon>Tracheophyta</taxon>
        <taxon>Spermatophyta</taxon>
        <taxon>Magnoliopsida</taxon>
        <taxon>Liliopsida</taxon>
        <taxon>Arecaceae</taxon>
        <taxon>Arecoideae</taxon>
        <taxon>Cocoseae</taxon>
        <taxon>Attaleinae</taxon>
        <taxon>Cocos</taxon>
    </lineage>
</organism>
<evidence type="ECO:0000256" key="8">
    <source>
        <dbReference type="ARBA" id="ARBA00022771"/>
    </source>
</evidence>
<feature type="transmembrane region" description="Helical" evidence="15">
    <location>
        <begin position="39"/>
        <end position="63"/>
    </location>
</feature>
<evidence type="ECO:0000256" key="4">
    <source>
        <dbReference type="ARBA" id="ARBA00012483"/>
    </source>
</evidence>
<evidence type="ECO:0000256" key="1">
    <source>
        <dbReference type="ARBA" id="ARBA00000900"/>
    </source>
</evidence>
<evidence type="ECO:0000256" key="6">
    <source>
        <dbReference type="ARBA" id="ARBA00022692"/>
    </source>
</evidence>
<dbReference type="GO" id="GO:0016567">
    <property type="term" value="P:protein ubiquitination"/>
    <property type="evidence" value="ECO:0007669"/>
    <property type="project" value="InterPro"/>
</dbReference>
<keyword evidence="8 13" id="KW-0863">Zinc-finger</keyword>
<evidence type="ECO:0000256" key="12">
    <source>
        <dbReference type="ARBA" id="ARBA00023136"/>
    </source>
</evidence>
<feature type="region of interest" description="Disordered" evidence="14">
    <location>
        <begin position="15"/>
        <end position="37"/>
    </location>
</feature>
<dbReference type="AlphaFoldDB" id="A0A8K0IIB5"/>